<dbReference type="Proteomes" id="UP000013569">
    <property type="component" value="Unassembled WGS sequence"/>
</dbReference>
<dbReference type="AlphaFoldDB" id="R7Y430"/>
<comment type="caution">
    <text evidence="1">The sequence shown here is derived from an EMBL/GenBank/DDBJ whole genome shotgun (WGS) entry which is preliminary data.</text>
</comment>
<dbReference type="CDD" id="cd06990">
    <property type="entry name" value="cupin_DUF861"/>
    <property type="match status" value="1"/>
</dbReference>
<protein>
    <recommendedName>
        <fullName evidence="3">Cupin</fullName>
    </recommendedName>
</protein>
<dbReference type="EMBL" id="AQPW01000042">
    <property type="protein sequence ID" value="EON30727.1"/>
    <property type="molecule type" value="Genomic_DNA"/>
</dbReference>
<evidence type="ECO:0000313" key="2">
    <source>
        <dbReference type="Proteomes" id="UP000013569"/>
    </source>
</evidence>
<evidence type="ECO:0008006" key="3">
    <source>
        <dbReference type="Google" id="ProtNLM"/>
    </source>
</evidence>
<dbReference type="RefSeq" id="WP_010844630.1">
    <property type="nucleotide sequence ID" value="NZ_AQPW01000042.1"/>
</dbReference>
<accession>R7Y430</accession>
<sequence length="125" mass="13608">MTSTEHRTEHRAFAEPDEVRTFGHGQIDIVSVGHSDIGRMTLQPGWRWSVDVKPIAGTELCEAPHFQYHAAGVLHVVMADGTEFDAGPGEITSLPSGHDAWVVGDDPVVLVDFYGASNYAKQQHG</sequence>
<dbReference type="SUPFAM" id="SSF51182">
    <property type="entry name" value="RmlC-like cupins"/>
    <property type="match status" value="1"/>
</dbReference>
<evidence type="ECO:0000313" key="1">
    <source>
        <dbReference type="EMBL" id="EON30727.1"/>
    </source>
</evidence>
<name>R7Y430_9ACTN</name>
<reference evidence="1 2" key="1">
    <citation type="journal article" date="2013" name="Genome Announc.">
        <title>Draft Genome Sequence of a Benzothiophene-Desulfurizing Bacterium, Gordona terrae Strain C-6.</title>
        <authorList>
            <person name="Wang W."/>
            <person name="Ma T."/>
            <person name="Ren Y."/>
            <person name="Li G."/>
        </authorList>
    </citation>
    <scope>NUCLEOTIDE SEQUENCE [LARGE SCALE GENOMIC DNA]</scope>
    <source>
        <strain evidence="1 2">C-6</strain>
    </source>
</reference>
<dbReference type="OrthoDB" id="161242at2"/>
<gene>
    <name evidence="1" type="ORF">GTC6_21265</name>
</gene>
<organism evidence="1 2">
    <name type="scientific">Gordonia terrae C-6</name>
    <dbReference type="NCBI Taxonomy" id="1316928"/>
    <lineage>
        <taxon>Bacteria</taxon>
        <taxon>Bacillati</taxon>
        <taxon>Actinomycetota</taxon>
        <taxon>Actinomycetes</taxon>
        <taxon>Mycobacteriales</taxon>
        <taxon>Gordoniaceae</taxon>
        <taxon>Gordonia</taxon>
    </lineage>
</organism>
<proteinExistence type="predicted"/>
<dbReference type="PATRIC" id="fig|1316928.3.peg.4301"/>
<dbReference type="InterPro" id="IPR011051">
    <property type="entry name" value="RmlC_Cupin_sf"/>
</dbReference>